<dbReference type="InterPro" id="IPR012337">
    <property type="entry name" value="RNaseH-like_sf"/>
</dbReference>
<dbReference type="InterPro" id="IPR001584">
    <property type="entry name" value="Integrase_cat-core"/>
</dbReference>
<protein>
    <submittedName>
        <fullName evidence="2">IS3 family transposase</fullName>
    </submittedName>
</protein>
<dbReference type="InParanoid" id="A0A414NGK1"/>
<dbReference type="PANTHER" id="PTHR46889">
    <property type="entry name" value="TRANSPOSASE INSF FOR INSERTION SEQUENCE IS3B-RELATED"/>
    <property type="match status" value="1"/>
</dbReference>
<dbReference type="InterPro" id="IPR048020">
    <property type="entry name" value="Transpos_IS3"/>
</dbReference>
<organism evidence="2 3">
    <name type="scientific">Collinsella intestinalis</name>
    <dbReference type="NCBI Taxonomy" id="147207"/>
    <lineage>
        <taxon>Bacteria</taxon>
        <taxon>Bacillati</taxon>
        <taxon>Actinomycetota</taxon>
        <taxon>Coriobacteriia</taxon>
        <taxon>Coriobacteriales</taxon>
        <taxon>Coriobacteriaceae</taxon>
        <taxon>Collinsella</taxon>
    </lineage>
</organism>
<dbReference type="PROSITE" id="PS50994">
    <property type="entry name" value="INTEGRASE"/>
    <property type="match status" value="1"/>
</dbReference>
<dbReference type="EMBL" id="QSLJ01000001">
    <property type="protein sequence ID" value="RHF38873.1"/>
    <property type="molecule type" value="Genomic_DNA"/>
</dbReference>
<accession>A0A414NGK1</accession>
<dbReference type="Pfam" id="PF00665">
    <property type="entry name" value="rve"/>
    <property type="match status" value="1"/>
</dbReference>
<dbReference type="NCBIfam" id="NF033516">
    <property type="entry name" value="transpos_IS3"/>
    <property type="match status" value="1"/>
</dbReference>
<dbReference type="GO" id="GO:0015074">
    <property type="term" value="P:DNA integration"/>
    <property type="evidence" value="ECO:0007669"/>
    <property type="project" value="InterPro"/>
</dbReference>
<proteinExistence type="predicted"/>
<dbReference type="Proteomes" id="UP000283983">
    <property type="component" value="Unassembled WGS sequence"/>
</dbReference>
<dbReference type="AlphaFoldDB" id="A0A414NGK1"/>
<gene>
    <name evidence="2" type="ORF">DW682_04135</name>
</gene>
<keyword evidence="3" id="KW-1185">Reference proteome</keyword>
<feature type="domain" description="Integrase catalytic" evidence="1">
    <location>
        <begin position="284"/>
        <end position="355"/>
    </location>
</feature>
<name>A0A414NGK1_9ACTN</name>
<sequence>MPYPQELVNEVLEYLDSGHSVREAERRFGVGCESAARWRRLRDGILRASRPHPVKYPQDTVRLALGLAYGGHGFGLDEVAVMVGVSAPTISNWKSWYVEGGHMDIPEIDPGETKHLSPDGRARMTDEELEEYIHKLELKAAVLEGTVKVLKAEGIDDLSNDEKAAIVYALPASFAVTEALPEVGLSSSSYYYCKAKPGRPDRHGRARAAIREEFALARGKRGYRYIRQRLREREDPIVVSGKTVRRLMAEEGRRVSYAKKRRSYSYYAGGISAAPDNLVARDFRAEAPNEKWLTDVTRFSIPAGKVYLSPVIDCFDGMPVAWSIGESPNAELANSMLEEACGQLADGEHPVCHSD</sequence>
<evidence type="ECO:0000313" key="3">
    <source>
        <dbReference type="Proteomes" id="UP000283983"/>
    </source>
</evidence>
<dbReference type="FunCoup" id="A0A414NGK1">
    <property type="interactions" value="7"/>
</dbReference>
<reference evidence="2 3" key="1">
    <citation type="submission" date="2018-08" db="EMBL/GenBank/DDBJ databases">
        <title>A genome reference for cultivated species of the human gut microbiota.</title>
        <authorList>
            <person name="Zou Y."/>
            <person name="Xue W."/>
            <person name="Luo G."/>
        </authorList>
    </citation>
    <scope>NUCLEOTIDE SEQUENCE [LARGE SCALE GENOMIC DNA]</scope>
    <source>
        <strain evidence="2 3">AM25-33</strain>
    </source>
</reference>
<comment type="caution">
    <text evidence="2">The sequence shown here is derived from an EMBL/GenBank/DDBJ whole genome shotgun (WGS) entry which is preliminary data.</text>
</comment>
<dbReference type="SUPFAM" id="SSF53098">
    <property type="entry name" value="Ribonuclease H-like"/>
    <property type="match status" value="1"/>
</dbReference>
<dbReference type="RefSeq" id="WP_118103354.1">
    <property type="nucleotide sequence ID" value="NZ_CABJEU010000001.1"/>
</dbReference>
<dbReference type="InterPro" id="IPR050900">
    <property type="entry name" value="Transposase_IS3/IS150/IS904"/>
</dbReference>
<dbReference type="PANTHER" id="PTHR46889:SF4">
    <property type="entry name" value="TRANSPOSASE INSO FOR INSERTION SEQUENCE ELEMENT IS911B-RELATED"/>
    <property type="match status" value="1"/>
</dbReference>
<evidence type="ECO:0000259" key="1">
    <source>
        <dbReference type="PROSITE" id="PS50994"/>
    </source>
</evidence>
<evidence type="ECO:0000313" key="2">
    <source>
        <dbReference type="EMBL" id="RHF38873.1"/>
    </source>
</evidence>